<feature type="region of interest" description="Disordered" evidence="8">
    <location>
        <begin position="1"/>
        <end position="23"/>
    </location>
</feature>
<dbReference type="GO" id="GO:0005737">
    <property type="term" value="C:cytoplasm"/>
    <property type="evidence" value="ECO:0007669"/>
    <property type="project" value="UniProtKB-SubCell"/>
</dbReference>
<keyword evidence="10" id="KW-0436">Ligase</keyword>
<comment type="catalytic activity">
    <reaction evidence="1">
        <text>S-ubiquitinyl-[E2 ubiquitin-conjugating enzyme]-L-cysteine + [acceptor protein]-L-lysine = [E2 ubiquitin-conjugating enzyme]-L-cysteine + N(6)-ubiquitinyl-[acceptor protein]-L-lysine.</text>
        <dbReference type="EC" id="2.3.2.26"/>
    </reaction>
</comment>
<dbReference type="Gene3D" id="6.10.130.10">
    <property type="entry name" value="Ubiquitin-protein ligase E3A, N-terminal zinc-binding domain (AZUL)"/>
    <property type="match status" value="1"/>
</dbReference>
<dbReference type="InterPro" id="IPR032353">
    <property type="entry name" value="AZUL"/>
</dbReference>
<dbReference type="SMART" id="SM00119">
    <property type="entry name" value="HECTc"/>
    <property type="match status" value="1"/>
</dbReference>
<dbReference type="EC" id="2.3.2.26" evidence="3"/>
<dbReference type="EMBL" id="IACT01004555">
    <property type="protein sequence ID" value="LAC23742.1"/>
    <property type="molecule type" value="mRNA"/>
</dbReference>
<dbReference type="Pfam" id="PF00632">
    <property type="entry name" value="HECT"/>
    <property type="match status" value="1"/>
</dbReference>
<evidence type="ECO:0000256" key="1">
    <source>
        <dbReference type="ARBA" id="ARBA00000885"/>
    </source>
</evidence>
<feature type="region of interest" description="Disordered" evidence="8">
    <location>
        <begin position="392"/>
        <end position="411"/>
    </location>
</feature>
<evidence type="ECO:0000256" key="7">
    <source>
        <dbReference type="PROSITE-ProRule" id="PRU00104"/>
    </source>
</evidence>
<evidence type="ECO:0000256" key="5">
    <source>
        <dbReference type="ARBA" id="ARBA00022679"/>
    </source>
</evidence>
<dbReference type="FunFam" id="3.30.2410.10:FF:000003">
    <property type="entry name" value="probable E3 ubiquitin-protein ligase HERC4 isoform X1"/>
    <property type="match status" value="1"/>
</dbReference>
<dbReference type="InterPro" id="IPR035983">
    <property type="entry name" value="Hect_E3_ubiquitin_ligase"/>
</dbReference>
<dbReference type="CDD" id="cd00078">
    <property type="entry name" value="HECTc"/>
    <property type="match status" value="1"/>
</dbReference>
<feature type="region of interest" description="Disordered" evidence="8">
    <location>
        <begin position="293"/>
        <end position="361"/>
    </location>
</feature>
<feature type="active site" description="Glycyl thioester intermediate" evidence="7">
    <location>
        <position position="1112"/>
    </location>
</feature>
<dbReference type="Pfam" id="PF16558">
    <property type="entry name" value="AZUL"/>
    <property type="match status" value="1"/>
</dbReference>
<evidence type="ECO:0000313" key="10">
    <source>
        <dbReference type="EMBL" id="LAC23742.1"/>
    </source>
</evidence>
<dbReference type="InterPro" id="IPR044611">
    <property type="entry name" value="E3A/B/C-like"/>
</dbReference>
<name>A0A6A7G0B1_9CRUS</name>
<dbReference type="GO" id="GO:0016874">
    <property type="term" value="F:ligase activity"/>
    <property type="evidence" value="ECO:0007669"/>
    <property type="project" value="UniProtKB-KW"/>
</dbReference>
<dbReference type="InterPro" id="IPR042556">
    <property type="entry name" value="AZUL_sf"/>
</dbReference>
<dbReference type="PANTHER" id="PTHR45700">
    <property type="entry name" value="UBIQUITIN-PROTEIN LIGASE E3C"/>
    <property type="match status" value="1"/>
</dbReference>
<dbReference type="AlphaFoldDB" id="A0A6A7G0B1"/>
<dbReference type="SUPFAM" id="SSF56204">
    <property type="entry name" value="Hect, E3 ligase catalytic domain"/>
    <property type="match status" value="1"/>
</dbReference>
<dbReference type="GO" id="GO:0061630">
    <property type="term" value="F:ubiquitin protein ligase activity"/>
    <property type="evidence" value="ECO:0007669"/>
    <property type="project" value="UniProtKB-EC"/>
</dbReference>
<dbReference type="FunFam" id="3.30.2160.10:FF:000004">
    <property type="entry name" value="probable E3 ubiquitin-protein ligase HERC4 isoform X1"/>
    <property type="match status" value="1"/>
</dbReference>
<dbReference type="Gene3D" id="3.30.2410.10">
    <property type="entry name" value="Hect, E3 ligase catalytic domain"/>
    <property type="match status" value="1"/>
</dbReference>
<dbReference type="GO" id="GO:0000209">
    <property type="term" value="P:protein polyubiquitination"/>
    <property type="evidence" value="ECO:0007669"/>
    <property type="project" value="InterPro"/>
</dbReference>
<dbReference type="Gene3D" id="3.90.1750.10">
    <property type="entry name" value="Hect, E3 ligase catalytic domains"/>
    <property type="match status" value="1"/>
</dbReference>
<organism evidence="10">
    <name type="scientific">Hirondellea gigas</name>
    <dbReference type="NCBI Taxonomy" id="1518452"/>
    <lineage>
        <taxon>Eukaryota</taxon>
        <taxon>Metazoa</taxon>
        <taxon>Ecdysozoa</taxon>
        <taxon>Arthropoda</taxon>
        <taxon>Crustacea</taxon>
        <taxon>Multicrustacea</taxon>
        <taxon>Malacostraca</taxon>
        <taxon>Eumalacostraca</taxon>
        <taxon>Peracarida</taxon>
        <taxon>Amphipoda</taxon>
        <taxon>Amphilochidea</taxon>
        <taxon>Lysianassida</taxon>
        <taxon>Lysianassidira</taxon>
        <taxon>Lysianassoidea</taxon>
        <taxon>Lysianassidae</taxon>
        <taxon>Hirondellea</taxon>
    </lineage>
</organism>
<keyword evidence="5" id="KW-0808">Transferase</keyword>
<feature type="compositionally biased region" description="Polar residues" evidence="8">
    <location>
        <begin position="334"/>
        <end position="361"/>
    </location>
</feature>
<evidence type="ECO:0000256" key="2">
    <source>
        <dbReference type="ARBA" id="ARBA00004496"/>
    </source>
</evidence>
<evidence type="ECO:0000259" key="9">
    <source>
        <dbReference type="PROSITE" id="PS50237"/>
    </source>
</evidence>
<evidence type="ECO:0000256" key="6">
    <source>
        <dbReference type="ARBA" id="ARBA00022786"/>
    </source>
</evidence>
<keyword evidence="4" id="KW-0963">Cytoplasm</keyword>
<evidence type="ECO:0000256" key="8">
    <source>
        <dbReference type="SAM" id="MobiDB-lite"/>
    </source>
</evidence>
<evidence type="ECO:0000256" key="3">
    <source>
        <dbReference type="ARBA" id="ARBA00012485"/>
    </source>
</evidence>
<dbReference type="PROSITE" id="PS50237">
    <property type="entry name" value="HECT"/>
    <property type="match status" value="1"/>
</dbReference>
<comment type="subcellular location">
    <subcellularLocation>
        <location evidence="2">Cytoplasm</location>
    </subcellularLocation>
</comment>
<protein>
    <recommendedName>
        <fullName evidence="3">HECT-type E3 ubiquitin transferase</fullName>
        <ecNumber evidence="3">2.3.2.26</ecNumber>
    </recommendedName>
</protein>
<proteinExistence type="evidence at transcript level"/>
<dbReference type="Gene3D" id="3.30.2160.10">
    <property type="entry name" value="Hect, E3 ligase catalytic domain"/>
    <property type="match status" value="1"/>
</dbReference>
<feature type="compositionally biased region" description="Basic and acidic residues" evidence="8">
    <location>
        <begin position="317"/>
        <end position="331"/>
    </location>
</feature>
<feature type="domain" description="HECT" evidence="9">
    <location>
        <begin position="815"/>
        <end position="1144"/>
    </location>
</feature>
<feature type="compositionally biased region" description="Polar residues" evidence="8">
    <location>
        <begin position="392"/>
        <end position="406"/>
    </location>
</feature>
<feature type="compositionally biased region" description="Low complexity" evidence="8">
    <location>
        <begin position="1"/>
        <end position="12"/>
    </location>
</feature>
<dbReference type="PANTHER" id="PTHR45700:SF8">
    <property type="entry name" value="HECT-TYPE E3 UBIQUITIN TRANSFERASE"/>
    <property type="match status" value="1"/>
</dbReference>
<keyword evidence="6 7" id="KW-0833">Ubl conjugation pathway</keyword>
<evidence type="ECO:0000256" key="4">
    <source>
        <dbReference type="ARBA" id="ARBA00022490"/>
    </source>
</evidence>
<accession>A0A6A7G0B1</accession>
<reference evidence="10" key="1">
    <citation type="submission" date="2017-11" db="EMBL/GenBank/DDBJ databases">
        <title>The sensing device of the deep-sea amphipod.</title>
        <authorList>
            <person name="Kobayashi H."/>
            <person name="Nagahama T."/>
            <person name="Arai W."/>
            <person name="Sasagawa Y."/>
            <person name="Umeda M."/>
            <person name="Hayashi T."/>
            <person name="Nikaido I."/>
            <person name="Watanabe H."/>
            <person name="Oguri K."/>
            <person name="Kitazato H."/>
            <person name="Fujioka K."/>
            <person name="Kido Y."/>
            <person name="Takami H."/>
        </authorList>
    </citation>
    <scope>NUCLEOTIDE SEQUENCE</scope>
    <source>
        <tissue evidence="10">Whole body</tissue>
    </source>
</reference>
<dbReference type="InterPro" id="IPR000569">
    <property type="entry name" value="HECT_dom"/>
</dbReference>
<dbReference type="GO" id="GO:0009966">
    <property type="term" value="P:regulation of signal transduction"/>
    <property type="evidence" value="ECO:0007669"/>
    <property type="project" value="UniProtKB-ARBA"/>
</dbReference>
<sequence>MLEPGVSDSSGSGSSGGGEGNAWSRTATGIQVAADVKKAAENKILCYHHSLTQGCGNTACTNENCVSSGMLQPMSSDEAAVRALKLFSAHAPVCSTLHPSPQPSNTMSSTSATGTASASVATASDSDNTSLGNFSKHSAAAVASTSSSSSGQLTSKVYKTTNIDSGSDKAGPSTENITILHTEACRSESNLPSSGTPDPVSVIKKELVAKHTPAGKKNKKSSSIDSACDGGLTHELLLFTLETCHAEKSYAKLRMLLWSVFSNDIALKRSYVKKPAAGRIFKVFKIPESQLHPEEDQKMNVDEPVIEPPSDVVMSKEQLRESQSDLDKDIDSSADCNMSCDESSSHMQLENLPKQSASESFTEGMQVDDSQETLPSTAEISLTDNISRVHCSDSTRNASSTTSCSGTIPDGGTSITAIDTTASNNSITAGGSASTSVDARLCDDSSKVSETESRTVAGSDENTKVLGLPLSADGAGKNSAIGYTVLKTTFPEPNVDFVDLHKTYDVLKMLPESEYVNTLLSAQVRLLRDHLAIKFRASKTEFQKDLKIIDIIVILLENPSFISENDYTETLLEPLSEFFTLLGEEQKAILVIYLSKSWTKERLNSFLAAFHHLITIKLITTESGIGAEYDSIQYEKTICAATKSMHLVFVASILAGEVDLPLLRDMPDPGPIFTSLLADSPSSWQPFKPKIPEFDPLCQLLGIHPLDSMTPLIPLSEFYDEFLSDQLEADKDYAFYKSGADKFSFLHHPYILTPATKVLALYYDNRIRMYSERRLSMLRTFTEGLPSTPYLKLRVRRQHIINDALIELEVVAMESPTELRKQLVVEFEGEQGIDEGGVSKEFFQLVTEQLFCPDFGMFSVQQETGLLWFNPHSFESDAQFSLVGLVLGLAIYNNVILDLHLPPVLYKKLCGKPGTFHDLEHWNPTVYRSLLSMLEYEGEDMEDMFVQNFRVGYQDVFGECLWHNLKEDGENIMVAQHNKHEFVSLYSSWLLNSMVKQQFGPFLRGFLMVTEESPLTKLFRPDELELLLCGSQQYDFSELEKSAEYDGGYSSCTPVVEWFWQIVKTMAADDQKQLLQFTTGSPRAPVGGLAHLKLVIARHGTDTDRLPTAHTCFNVLLLPEYVSKDKLQDRLMKAITYSHGFGML</sequence>